<accession>Q30PT5</accession>
<dbReference type="HOGENOM" id="CLU_110687_2_0_7"/>
<dbReference type="AlphaFoldDB" id="Q30PT5"/>
<name>Q30PT5_SULDN</name>
<dbReference type="InterPro" id="IPR009387">
    <property type="entry name" value="HigB-2"/>
</dbReference>
<dbReference type="RefSeq" id="WP_011373337.1">
    <property type="nucleotide sequence ID" value="NC_007575.1"/>
</dbReference>
<proteinExistence type="predicted"/>
<reference evidence="1 2" key="1">
    <citation type="journal article" date="2008" name="Appl. Environ. Microbiol.">
        <title>Genome of the epsilonproteobacterial chemolithoautotroph Sulfurimonas denitrificans.</title>
        <authorList>
            <person name="Sievert S.M."/>
            <person name="Scott K.M."/>
            <person name="Klotz M.G."/>
            <person name="Chain P.S.G."/>
            <person name="Hauser L.J."/>
            <person name="Hemp J."/>
            <person name="Huegler M."/>
            <person name="Land M."/>
            <person name="Lapidus A."/>
            <person name="Larimer F.W."/>
            <person name="Lucas S."/>
            <person name="Malfatti S.A."/>
            <person name="Meyer F."/>
            <person name="Paulsen I.T."/>
            <person name="Ren Q."/>
            <person name="Simon J."/>
            <person name="Bailey K."/>
            <person name="Diaz E."/>
            <person name="Fitzpatrick K.A."/>
            <person name="Glover B."/>
            <person name="Gwatney N."/>
            <person name="Korajkic A."/>
            <person name="Long A."/>
            <person name="Mobberley J.M."/>
            <person name="Pantry S.N."/>
            <person name="Pazder G."/>
            <person name="Peterson S."/>
            <person name="Quintanilla J.D."/>
            <person name="Sprinkle R."/>
            <person name="Stephens J."/>
            <person name="Thomas P."/>
            <person name="Vaughn R."/>
            <person name="Weber M.J."/>
            <person name="Wooten L.L."/>
        </authorList>
    </citation>
    <scope>NUCLEOTIDE SEQUENCE [LARGE SCALE GENOMIC DNA]</scope>
    <source>
        <strain evidence="2">ATCC 33889 / DSM 1251</strain>
    </source>
</reference>
<dbReference type="OrthoDB" id="197283at2"/>
<dbReference type="EMBL" id="CP000153">
    <property type="protein sequence ID" value="ABB44996.1"/>
    <property type="molecule type" value="Genomic_DNA"/>
</dbReference>
<dbReference type="Proteomes" id="UP000002714">
    <property type="component" value="Chromosome"/>
</dbReference>
<evidence type="ECO:0000313" key="1">
    <source>
        <dbReference type="EMBL" id="ABB44996.1"/>
    </source>
</evidence>
<gene>
    <name evidence="1" type="ordered locus">Suden_1721</name>
</gene>
<protein>
    <submittedName>
        <fullName evidence="1">Uncharacterized protein</fullName>
    </submittedName>
</protein>
<dbReference type="eggNOG" id="COG2026">
    <property type="taxonomic scope" value="Bacteria"/>
</dbReference>
<organism evidence="1 2">
    <name type="scientific">Sulfurimonas denitrificans (strain ATCC 33889 / DSM 1251)</name>
    <name type="common">Thiomicrospira denitrificans (strain ATCC 33889 / DSM 1251)</name>
    <dbReference type="NCBI Taxonomy" id="326298"/>
    <lineage>
        <taxon>Bacteria</taxon>
        <taxon>Pseudomonadati</taxon>
        <taxon>Campylobacterota</taxon>
        <taxon>Epsilonproteobacteria</taxon>
        <taxon>Campylobacterales</taxon>
        <taxon>Sulfurimonadaceae</taxon>
        <taxon>Sulfurimonas</taxon>
    </lineage>
</organism>
<dbReference type="KEGG" id="tdn:Suden_1721"/>
<evidence type="ECO:0000313" key="2">
    <source>
        <dbReference type="Proteomes" id="UP000002714"/>
    </source>
</evidence>
<dbReference type="Pfam" id="PF06296">
    <property type="entry name" value="RelE"/>
    <property type="match status" value="1"/>
</dbReference>
<keyword evidence="2" id="KW-1185">Reference proteome</keyword>
<sequence length="119" mass="13455">MSSLLGVIIEETETFAKAVKQLQKQFKNVETDCDEFVHNIKTIDNLGVNLGSGVYKVRIANSDKKSGKSSGYRLISYLKLIDNKLYLMYVYDKSDLGTVSEKQIDALIKKTILEKTNKE</sequence>